<evidence type="ECO:0000256" key="1">
    <source>
        <dbReference type="SAM" id="MobiDB-lite"/>
    </source>
</evidence>
<reference evidence="2 3" key="1">
    <citation type="journal article" date="2023" name="Life. Sci Alliance">
        <title>Evolutionary insights into 3D genome organization and epigenetic landscape of Vigna mungo.</title>
        <authorList>
            <person name="Junaid A."/>
            <person name="Singh B."/>
            <person name="Bhatia S."/>
        </authorList>
    </citation>
    <scope>NUCLEOTIDE SEQUENCE [LARGE SCALE GENOMIC DNA]</scope>
    <source>
        <strain evidence="2">Urdbean</strain>
    </source>
</reference>
<evidence type="ECO:0000313" key="2">
    <source>
        <dbReference type="EMBL" id="WVY94804.1"/>
    </source>
</evidence>
<evidence type="ECO:0000313" key="3">
    <source>
        <dbReference type="Proteomes" id="UP001374535"/>
    </source>
</evidence>
<sequence length="164" mass="17294">MGTPTLSPNISITSFTLSTGFPSNSMTTSPGQNPARSPGDLGVTIGTRMPLLTLGNEASCFLSCAIIISLRSSIFSPSQGRITLPLLLKCSIILDTESIGTEKPSPSAAVNFIMFTPIISPSMLTRGPPELPILIAQSVCKYSLGMPLNPKSLLLRSTQLNKIS</sequence>
<keyword evidence="3" id="KW-1185">Reference proteome</keyword>
<gene>
    <name evidence="2" type="ORF">V8G54_033892</name>
</gene>
<dbReference type="AlphaFoldDB" id="A0AAQ3MQ73"/>
<feature type="compositionally biased region" description="Polar residues" evidence="1">
    <location>
        <begin position="21"/>
        <end position="35"/>
    </location>
</feature>
<protein>
    <submittedName>
        <fullName evidence="2">Uncharacterized protein</fullName>
    </submittedName>
</protein>
<dbReference type="Proteomes" id="UP001374535">
    <property type="component" value="Chromosome 10"/>
</dbReference>
<organism evidence="2 3">
    <name type="scientific">Vigna mungo</name>
    <name type="common">Black gram</name>
    <name type="synonym">Phaseolus mungo</name>
    <dbReference type="NCBI Taxonomy" id="3915"/>
    <lineage>
        <taxon>Eukaryota</taxon>
        <taxon>Viridiplantae</taxon>
        <taxon>Streptophyta</taxon>
        <taxon>Embryophyta</taxon>
        <taxon>Tracheophyta</taxon>
        <taxon>Spermatophyta</taxon>
        <taxon>Magnoliopsida</taxon>
        <taxon>eudicotyledons</taxon>
        <taxon>Gunneridae</taxon>
        <taxon>Pentapetalae</taxon>
        <taxon>rosids</taxon>
        <taxon>fabids</taxon>
        <taxon>Fabales</taxon>
        <taxon>Fabaceae</taxon>
        <taxon>Papilionoideae</taxon>
        <taxon>50 kb inversion clade</taxon>
        <taxon>NPAAA clade</taxon>
        <taxon>indigoferoid/millettioid clade</taxon>
        <taxon>Phaseoleae</taxon>
        <taxon>Vigna</taxon>
    </lineage>
</organism>
<accession>A0AAQ3MQ73</accession>
<proteinExistence type="predicted"/>
<dbReference type="EMBL" id="CP144691">
    <property type="protein sequence ID" value="WVY94804.1"/>
    <property type="molecule type" value="Genomic_DNA"/>
</dbReference>
<name>A0AAQ3MQ73_VIGMU</name>
<feature type="region of interest" description="Disordered" evidence="1">
    <location>
        <begin position="21"/>
        <end position="40"/>
    </location>
</feature>